<dbReference type="GO" id="GO:0016787">
    <property type="term" value="F:hydrolase activity"/>
    <property type="evidence" value="ECO:0007669"/>
    <property type="project" value="UniProtKB-KW"/>
</dbReference>
<sequence>MEQNTIAVIWDFDKTLIPGYMQEPIFSKFGIDANDFWNEVNSLPQRYAELGIRVNNDTIYLNHMITCANQGIFPELDNELLKKLGKDIEFYEGVPEIFQALKDIIRNDDKYTKFGIHVEHYIVSTGLTAMIKGSKVNNFVDGIWGCEFIETPFRSNLETRVDEVRKKDVIHQTGYIIDNTSKTRAIFEINKGVNKFEYIDVNSRMDKDDRRVPFENMVYIADGPSDVPVFSLLQQYGGKTFAVYPKGNIEAFNQVDGLRRDGRIDMFAEADYSEGTMAYMWLTQSVLDIADRIYNSHDEQLKSRVKTPPRHLIPRLKER</sequence>
<keyword evidence="2" id="KW-1185">Reference proteome</keyword>
<proteinExistence type="predicted"/>
<organism evidence="1 2">
    <name type="scientific">Eisenbergiella porci</name>
    <dbReference type="NCBI Taxonomy" id="2652274"/>
    <lineage>
        <taxon>Bacteria</taxon>
        <taxon>Bacillati</taxon>
        <taxon>Bacillota</taxon>
        <taxon>Clostridia</taxon>
        <taxon>Lachnospirales</taxon>
        <taxon>Lachnospiraceae</taxon>
        <taxon>Eisenbergiella</taxon>
    </lineage>
</organism>
<dbReference type="AlphaFoldDB" id="A0A6N7W6I6"/>
<name>A0A6N7W6I6_9FIRM</name>
<dbReference type="InterPro" id="IPR036412">
    <property type="entry name" value="HAD-like_sf"/>
</dbReference>
<gene>
    <name evidence="1" type="ORF">FYJ45_22290</name>
</gene>
<dbReference type="Proteomes" id="UP000436047">
    <property type="component" value="Unassembled WGS sequence"/>
</dbReference>
<dbReference type="InterPro" id="IPR023214">
    <property type="entry name" value="HAD_sf"/>
</dbReference>
<evidence type="ECO:0000313" key="1">
    <source>
        <dbReference type="EMBL" id="MSS90881.1"/>
    </source>
</evidence>
<dbReference type="EMBL" id="VUMI01000049">
    <property type="protein sequence ID" value="MSS90881.1"/>
    <property type="molecule type" value="Genomic_DNA"/>
</dbReference>
<keyword evidence="1" id="KW-0378">Hydrolase</keyword>
<dbReference type="Gene3D" id="3.40.50.1000">
    <property type="entry name" value="HAD superfamily/HAD-like"/>
    <property type="match status" value="1"/>
</dbReference>
<reference evidence="1 2" key="1">
    <citation type="submission" date="2019-08" db="EMBL/GenBank/DDBJ databases">
        <title>In-depth cultivation of the pig gut microbiome towards novel bacterial diversity and tailored functional studies.</title>
        <authorList>
            <person name="Wylensek D."/>
            <person name="Hitch T.C.A."/>
            <person name="Clavel T."/>
        </authorList>
    </citation>
    <scope>NUCLEOTIDE SEQUENCE [LARGE SCALE GENOMIC DNA]</scope>
    <source>
        <strain evidence="1 2">WCA-389-WT-23B</strain>
    </source>
</reference>
<accession>A0A6N7W6I6</accession>
<dbReference type="SUPFAM" id="SSF56784">
    <property type="entry name" value="HAD-like"/>
    <property type="match status" value="1"/>
</dbReference>
<protein>
    <submittedName>
        <fullName evidence="1">Haloacid dehalogenase-like hydrolase</fullName>
    </submittedName>
</protein>
<comment type="caution">
    <text evidence="1">The sequence shown here is derived from an EMBL/GenBank/DDBJ whole genome shotgun (WGS) entry which is preliminary data.</text>
</comment>
<evidence type="ECO:0000313" key="2">
    <source>
        <dbReference type="Proteomes" id="UP000436047"/>
    </source>
</evidence>